<feature type="compositionally biased region" description="Low complexity" evidence="5">
    <location>
        <begin position="104"/>
        <end position="120"/>
    </location>
</feature>
<dbReference type="Gene3D" id="3.40.50.300">
    <property type="entry name" value="P-loop containing nucleotide triphosphate hydrolases"/>
    <property type="match status" value="1"/>
</dbReference>
<keyword evidence="3 4" id="KW-0067">ATP-binding</keyword>
<dbReference type="PROSITE" id="PS51192">
    <property type="entry name" value="HELICASE_ATP_BIND_1"/>
    <property type="match status" value="1"/>
</dbReference>
<dbReference type="InterPro" id="IPR014001">
    <property type="entry name" value="Helicase_ATP-bd"/>
</dbReference>
<dbReference type="STRING" id="1165861.A0A0L0ULK4"/>
<accession>A0A0L0ULK4</accession>
<evidence type="ECO:0000259" key="6">
    <source>
        <dbReference type="PROSITE" id="PS51192"/>
    </source>
</evidence>
<dbReference type="GO" id="GO:0003724">
    <property type="term" value="F:RNA helicase activity"/>
    <property type="evidence" value="ECO:0007669"/>
    <property type="project" value="UniProtKB-EC"/>
</dbReference>
<dbReference type="PANTHER" id="PTHR24031">
    <property type="entry name" value="RNA HELICASE"/>
    <property type="match status" value="1"/>
</dbReference>
<gene>
    <name evidence="7" type="ORF">PSTG_18989</name>
</gene>
<organism evidence="7 8">
    <name type="scientific">Puccinia striiformis f. sp. tritici PST-78</name>
    <dbReference type="NCBI Taxonomy" id="1165861"/>
    <lineage>
        <taxon>Eukaryota</taxon>
        <taxon>Fungi</taxon>
        <taxon>Dikarya</taxon>
        <taxon>Basidiomycota</taxon>
        <taxon>Pucciniomycotina</taxon>
        <taxon>Pucciniomycetes</taxon>
        <taxon>Pucciniales</taxon>
        <taxon>Pucciniaceae</taxon>
        <taxon>Puccinia</taxon>
    </lineage>
</organism>
<keyword evidence="8" id="KW-1185">Reference proteome</keyword>
<feature type="domain" description="Helicase ATP-binding" evidence="6">
    <location>
        <begin position="1"/>
        <end position="103"/>
    </location>
</feature>
<proteinExistence type="inferred from homology"/>
<dbReference type="SUPFAM" id="SSF52540">
    <property type="entry name" value="P-loop containing nucleoside triphosphate hydrolases"/>
    <property type="match status" value="1"/>
</dbReference>
<keyword evidence="2 4" id="KW-0378">Hydrolase</keyword>
<evidence type="ECO:0000256" key="2">
    <source>
        <dbReference type="ARBA" id="ARBA00022801"/>
    </source>
</evidence>
<dbReference type="EMBL" id="AJIL01004699">
    <property type="protein sequence ID" value="KNE87624.1"/>
    <property type="molecule type" value="Genomic_DNA"/>
</dbReference>
<name>A0A0L0ULK4_9BASI</name>
<evidence type="ECO:0000256" key="1">
    <source>
        <dbReference type="ARBA" id="ARBA00022741"/>
    </source>
</evidence>
<dbReference type="InterPro" id="IPR027417">
    <property type="entry name" value="P-loop_NTPase"/>
</dbReference>
<comment type="domain">
    <text evidence="4">The Q motif is unique to and characteristic of the DEAD box family of RNA helicases and controls ATP binding and hydrolysis.</text>
</comment>
<keyword evidence="1 4" id="KW-0547">Nucleotide-binding</keyword>
<keyword evidence="4" id="KW-0694">RNA-binding</keyword>
<reference evidence="8" key="1">
    <citation type="submission" date="2014-03" db="EMBL/GenBank/DDBJ databases">
        <title>The Genome Sequence of Puccinia striiformis f. sp. tritici PST-78.</title>
        <authorList>
            <consortium name="The Broad Institute Genome Sequencing Platform"/>
            <person name="Cuomo C."/>
            <person name="Hulbert S."/>
            <person name="Chen X."/>
            <person name="Walker B."/>
            <person name="Young S.K."/>
            <person name="Zeng Q."/>
            <person name="Gargeya S."/>
            <person name="Fitzgerald M."/>
            <person name="Haas B."/>
            <person name="Abouelleil A."/>
            <person name="Alvarado L."/>
            <person name="Arachchi H.M."/>
            <person name="Berlin A.M."/>
            <person name="Chapman S.B."/>
            <person name="Goldberg J."/>
            <person name="Griggs A."/>
            <person name="Gujja S."/>
            <person name="Hansen M."/>
            <person name="Howarth C."/>
            <person name="Imamovic A."/>
            <person name="Larimer J."/>
            <person name="McCowan C."/>
            <person name="Montmayeur A."/>
            <person name="Murphy C."/>
            <person name="Neiman D."/>
            <person name="Pearson M."/>
            <person name="Priest M."/>
            <person name="Roberts A."/>
            <person name="Saif S."/>
            <person name="Shea T."/>
            <person name="Sisk P."/>
            <person name="Sykes S."/>
            <person name="Wortman J."/>
            <person name="Nusbaum C."/>
            <person name="Birren B."/>
        </authorList>
    </citation>
    <scope>NUCLEOTIDE SEQUENCE [LARGE SCALE GENOMIC DNA]</scope>
    <source>
        <strain evidence="8">race PST-78</strain>
    </source>
</reference>
<feature type="compositionally biased region" description="Polar residues" evidence="5">
    <location>
        <begin position="81"/>
        <end position="93"/>
    </location>
</feature>
<evidence type="ECO:0000256" key="3">
    <source>
        <dbReference type="ARBA" id="ARBA00022840"/>
    </source>
</evidence>
<feature type="non-terminal residue" evidence="7">
    <location>
        <position position="1"/>
    </location>
</feature>
<dbReference type="Proteomes" id="UP000054564">
    <property type="component" value="Unassembled WGS sequence"/>
</dbReference>
<dbReference type="AlphaFoldDB" id="A0A0L0ULK4"/>
<feature type="non-terminal residue" evidence="7">
    <location>
        <position position="140"/>
    </location>
</feature>
<dbReference type="GO" id="GO:0016787">
    <property type="term" value="F:hydrolase activity"/>
    <property type="evidence" value="ECO:0007669"/>
    <property type="project" value="UniProtKB-KW"/>
</dbReference>
<comment type="function">
    <text evidence="4">RNA helicase.</text>
</comment>
<dbReference type="GO" id="GO:0005524">
    <property type="term" value="F:ATP binding"/>
    <property type="evidence" value="ECO:0007669"/>
    <property type="project" value="UniProtKB-UniRule"/>
</dbReference>
<dbReference type="GO" id="GO:0003723">
    <property type="term" value="F:RNA binding"/>
    <property type="evidence" value="ECO:0007669"/>
    <property type="project" value="UniProtKB-UniRule"/>
</dbReference>
<evidence type="ECO:0000256" key="4">
    <source>
        <dbReference type="RuleBase" id="RU365068"/>
    </source>
</evidence>
<comment type="caution">
    <text evidence="7">The sequence shown here is derived from an EMBL/GenBank/DDBJ whole genome shotgun (WGS) entry which is preliminary data.</text>
</comment>
<evidence type="ECO:0000313" key="7">
    <source>
        <dbReference type="EMBL" id="KNE87624.1"/>
    </source>
</evidence>
<comment type="similarity">
    <text evidence="4">Belongs to the DEAD box helicase family.</text>
</comment>
<dbReference type="EC" id="3.6.4.13" evidence="4"/>
<sequence length="140" mass="15553">CLKAAIITGQHSFIKEQALLGTTRDGLEGTVDILIATPGRLIDHLNHTPGFDLNHLCFLVLDEADQLLNKSQDWLHQVLSTTTTTNQRISHNNIDPDTHQKPVDSSNSSRDSHLSNSDLNPLSTPKNLPIETYNPCRLRP</sequence>
<comment type="catalytic activity">
    <reaction evidence="4">
        <text>ATP + H2O = ADP + phosphate + H(+)</text>
        <dbReference type="Rhea" id="RHEA:13065"/>
        <dbReference type="ChEBI" id="CHEBI:15377"/>
        <dbReference type="ChEBI" id="CHEBI:15378"/>
        <dbReference type="ChEBI" id="CHEBI:30616"/>
        <dbReference type="ChEBI" id="CHEBI:43474"/>
        <dbReference type="ChEBI" id="CHEBI:456216"/>
        <dbReference type="EC" id="3.6.4.13"/>
    </reaction>
</comment>
<feature type="region of interest" description="Disordered" evidence="5">
    <location>
        <begin position="81"/>
        <end position="140"/>
    </location>
</feature>
<protein>
    <recommendedName>
        <fullName evidence="4">ATP-dependent RNA helicase</fullName>
        <ecNumber evidence="4">3.6.4.13</ecNumber>
    </recommendedName>
</protein>
<evidence type="ECO:0000313" key="8">
    <source>
        <dbReference type="Proteomes" id="UP000054564"/>
    </source>
</evidence>
<evidence type="ECO:0000256" key="5">
    <source>
        <dbReference type="SAM" id="MobiDB-lite"/>
    </source>
</evidence>
<keyword evidence="4" id="KW-0347">Helicase</keyword>
<dbReference type="Pfam" id="PF00270">
    <property type="entry name" value="DEAD"/>
    <property type="match status" value="1"/>
</dbReference>
<dbReference type="InterPro" id="IPR011545">
    <property type="entry name" value="DEAD/DEAH_box_helicase_dom"/>
</dbReference>